<keyword evidence="7" id="KW-0648">Protein biosynthesis</keyword>
<keyword evidence="6 7" id="KW-0030">Aminoacyl-tRNA synthetase</keyword>
<dbReference type="NCBIfam" id="NF004315">
    <property type="entry name" value="PRK05710.1-4"/>
    <property type="match status" value="1"/>
</dbReference>
<keyword evidence="5 7" id="KW-0067">ATP-binding</keyword>
<evidence type="ECO:0000313" key="9">
    <source>
        <dbReference type="EMBL" id="HIV61955.1"/>
    </source>
</evidence>
<dbReference type="InterPro" id="IPR000924">
    <property type="entry name" value="Glu/Gln-tRNA-synth"/>
</dbReference>
<dbReference type="GO" id="GO:0006424">
    <property type="term" value="P:glutamyl-tRNA aminoacylation"/>
    <property type="evidence" value="ECO:0007669"/>
    <property type="project" value="InterPro"/>
</dbReference>
<dbReference type="AlphaFoldDB" id="A0A9D1PHW6"/>
<dbReference type="InterPro" id="IPR014729">
    <property type="entry name" value="Rossmann-like_a/b/a_fold"/>
</dbReference>
<dbReference type="GO" id="GO:0008270">
    <property type="term" value="F:zinc ion binding"/>
    <property type="evidence" value="ECO:0007669"/>
    <property type="project" value="InterPro"/>
</dbReference>
<evidence type="ECO:0000256" key="2">
    <source>
        <dbReference type="ARBA" id="ARBA00022723"/>
    </source>
</evidence>
<dbReference type="PANTHER" id="PTHR43311">
    <property type="entry name" value="GLUTAMATE--TRNA LIGASE"/>
    <property type="match status" value="1"/>
</dbReference>
<dbReference type="PANTHER" id="PTHR43311:SF1">
    <property type="entry name" value="GLUTAMYL-Q TRNA(ASP) SYNTHETASE"/>
    <property type="match status" value="1"/>
</dbReference>
<dbReference type="Proteomes" id="UP000886808">
    <property type="component" value="Unassembled WGS sequence"/>
</dbReference>
<dbReference type="NCBIfam" id="NF004314">
    <property type="entry name" value="PRK05710.1-3"/>
    <property type="match status" value="1"/>
</dbReference>
<keyword evidence="2" id="KW-0479">Metal-binding</keyword>
<dbReference type="GO" id="GO:0005524">
    <property type="term" value="F:ATP binding"/>
    <property type="evidence" value="ECO:0007669"/>
    <property type="project" value="UniProtKB-KW"/>
</dbReference>
<evidence type="ECO:0000256" key="5">
    <source>
        <dbReference type="ARBA" id="ARBA00022840"/>
    </source>
</evidence>
<keyword evidence="1 7" id="KW-0436">Ligase</keyword>
<dbReference type="Gene3D" id="3.40.50.620">
    <property type="entry name" value="HUPs"/>
    <property type="match status" value="1"/>
</dbReference>
<evidence type="ECO:0000259" key="8">
    <source>
        <dbReference type="Pfam" id="PF00749"/>
    </source>
</evidence>
<organism evidence="9 10">
    <name type="scientific">Candidatus Butyricicoccus avistercoris</name>
    <dbReference type="NCBI Taxonomy" id="2838518"/>
    <lineage>
        <taxon>Bacteria</taxon>
        <taxon>Bacillati</taxon>
        <taxon>Bacillota</taxon>
        <taxon>Clostridia</taxon>
        <taxon>Eubacteriales</taxon>
        <taxon>Butyricicoccaceae</taxon>
        <taxon>Butyricicoccus</taxon>
    </lineage>
</organism>
<dbReference type="NCBIfam" id="TIGR03838">
    <property type="entry name" value="queuosine_YadB"/>
    <property type="match status" value="1"/>
</dbReference>
<dbReference type="PRINTS" id="PR00987">
    <property type="entry name" value="TRNASYNTHGLU"/>
</dbReference>
<evidence type="ECO:0000256" key="4">
    <source>
        <dbReference type="ARBA" id="ARBA00022833"/>
    </source>
</evidence>
<dbReference type="Pfam" id="PF00749">
    <property type="entry name" value="tRNA-synt_1c"/>
    <property type="match status" value="1"/>
</dbReference>
<dbReference type="GO" id="GO:0006400">
    <property type="term" value="P:tRNA modification"/>
    <property type="evidence" value="ECO:0007669"/>
    <property type="project" value="InterPro"/>
</dbReference>
<evidence type="ECO:0000256" key="6">
    <source>
        <dbReference type="ARBA" id="ARBA00023146"/>
    </source>
</evidence>
<keyword evidence="4" id="KW-0862">Zinc</keyword>
<dbReference type="GO" id="GO:0005829">
    <property type="term" value="C:cytosol"/>
    <property type="evidence" value="ECO:0007669"/>
    <property type="project" value="TreeGrafter"/>
</dbReference>
<accession>A0A9D1PHW6</accession>
<dbReference type="SUPFAM" id="SSF52374">
    <property type="entry name" value="Nucleotidylyl transferase"/>
    <property type="match status" value="1"/>
</dbReference>
<dbReference type="InterPro" id="IPR022380">
    <property type="entry name" value="Glu-Q_tRNA(Asp)_Synthase"/>
</dbReference>
<gene>
    <name evidence="9" type="primary">gluQRS</name>
    <name evidence="9" type="ORF">H9746_03785</name>
</gene>
<name>A0A9D1PHW6_9FIRM</name>
<evidence type="ECO:0000256" key="3">
    <source>
        <dbReference type="ARBA" id="ARBA00022741"/>
    </source>
</evidence>
<dbReference type="GO" id="GO:0004818">
    <property type="term" value="F:glutamate-tRNA ligase activity"/>
    <property type="evidence" value="ECO:0007669"/>
    <property type="project" value="TreeGrafter"/>
</dbReference>
<evidence type="ECO:0000313" key="10">
    <source>
        <dbReference type="Proteomes" id="UP000886808"/>
    </source>
</evidence>
<protein>
    <submittedName>
        <fullName evidence="9">tRNA glutamyl-Q(34) synthetase GluQRS</fullName>
        <ecNumber evidence="9">6.1.1.-</ecNumber>
    </submittedName>
</protein>
<dbReference type="EC" id="6.1.1.-" evidence="9"/>
<dbReference type="InterPro" id="IPR020058">
    <property type="entry name" value="Glu/Gln-tRNA-synth_Ib_cat-dom"/>
</dbReference>
<dbReference type="PROSITE" id="PS00178">
    <property type="entry name" value="AA_TRNA_LIGASE_I"/>
    <property type="match status" value="1"/>
</dbReference>
<dbReference type="InterPro" id="IPR001412">
    <property type="entry name" value="aa-tRNA-synth_I_CS"/>
</dbReference>
<feature type="domain" description="Glutamyl/glutaminyl-tRNA synthetase class Ib catalytic" evidence="8">
    <location>
        <begin position="3"/>
        <end position="257"/>
    </location>
</feature>
<comment type="similarity">
    <text evidence="7">Belongs to the class-I aminoacyl-tRNA synthetase family.</text>
</comment>
<keyword evidence="3 7" id="KW-0547">Nucleotide-binding</keyword>
<evidence type="ECO:0000256" key="1">
    <source>
        <dbReference type="ARBA" id="ARBA00022598"/>
    </source>
</evidence>
<proteinExistence type="inferred from homology"/>
<reference evidence="9" key="2">
    <citation type="submission" date="2021-04" db="EMBL/GenBank/DDBJ databases">
        <authorList>
            <person name="Gilroy R."/>
        </authorList>
    </citation>
    <scope>NUCLEOTIDE SEQUENCE</scope>
    <source>
        <strain evidence="9">CHK193-4272</strain>
    </source>
</reference>
<dbReference type="EMBL" id="DXIE01000026">
    <property type="protein sequence ID" value="HIV61955.1"/>
    <property type="molecule type" value="Genomic_DNA"/>
</dbReference>
<sequence length="312" mass="35429">MHIVGRFAPSPSGRMHLGNILCAMLGYLSAKSKGGDYILRIEDLDNIRCTKENSKQVLDDLDWFGIKFDNINFIKTDIINNKSIYQSERTDVYKHFEQILQDKGLVYPCFCTRAELHTASAPHLSDGRVIYTGTCKNLTADDIKSKTRKPAMRVAVPDIKISFIDGVKGKYTEDLTSECGDFIIKRSDGVYAYQLAVTVDDALMGVNEVVRGHDLIGSTARQIWLHELFGFTPPKFYHMPLLVAPDGRRLSKRDKDLDLGIIRQHMKPQRLIGILAYTCGLIDKKEDISLYELIKTFSWDKIPNRDLILPEL</sequence>
<evidence type="ECO:0000256" key="7">
    <source>
        <dbReference type="RuleBase" id="RU363037"/>
    </source>
</evidence>
<comment type="caution">
    <text evidence="9">The sequence shown here is derived from an EMBL/GenBank/DDBJ whole genome shotgun (WGS) entry which is preliminary data.</text>
</comment>
<reference evidence="9" key="1">
    <citation type="journal article" date="2021" name="PeerJ">
        <title>Extensive microbial diversity within the chicken gut microbiome revealed by metagenomics and culture.</title>
        <authorList>
            <person name="Gilroy R."/>
            <person name="Ravi A."/>
            <person name="Getino M."/>
            <person name="Pursley I."/>
            <person name="Horton D.L."/>
            <person name="Alikhan N.F."/>
            <person name="Baker D."/>
            <person name="Gharbi K."/>
            <person name="Hall N."/>
            <person name="Watson M."/>
            <person name="Adriaenssens E.M."/>
            <person name="Foster-Nyarko E."/>
            <person name="Jarju S."/>
            <person name="Secka A."/>
            <person name="Antonio M."/>
            <person name="Oren A."/>
            <person name="Chaudhuri R.R."/>
            <person name="La Ragione R."/>
            <person name="Hildebrand F."/>
            <person name="Pallen M.J."/>
        </authorList>
    </citation>
    <scope>NUCLEOTIDE SEQUENCE</scope>
    <source>
        <strain evidence="9">CHK193-4272</strain>
    </source>
</reference>
<dbReference type="InterPro" id="IPR049940">
    <property type="entry name" value="GluQ/Sye"/>
</dbReference>